<organism evidence="1 2">
    <name type="scientific">Pseudomonas juntendi</name>
    <dbReference type="NCBI Taxonomy" id="2666183"/>
    <lineage>
        <taxon>Bacteria</taxon>
        <taxon>Pseudomonadati</taxon>
        <taxon>Pseudomonadota</taxon>
        <taxon>Gammaproteobacteria</taxon>
        <taxon>Pseudomonadales</taxon>
        <taxon>Pseudomonadaceae</taxon>
        <taxon>Pseudomonas</taxon>
    </lineage>
</organism>
<reference evidence="1 2" key="1">
    <citation type="submission" date="2020-07" db="EMBL/GenBank/DDBJ databases">
        <title>Diversity of carbapenemase encoding genes among Pseudomonas putida group clinical isolates in a tertiary Brazilian hospital.</title>
        <authorList>
            <person name="Alberto-Lei F."/>
            <person name="Nodari C.S."/>
            <person name="Streling A.P."/>
            <person name="Paulino J.T."/>
            <person name="Bessa-Neto F.O."/>
            <person name="Cayo R."/>
            <person name="Gales A.C."/>
        </authorList>
    </citation>
    <scope>NUCLEOTIDE SEQUENCE [LARGE SCALE GENOMIC DNA]</scope>
    <source>
        <strain evidence="1 2">12815</strain>
    </source>
</reference>
<evidence type="ECO:0000313" key="2">
    <source>
        <dbReference type="Proteomes" id="UP000545074"/>
    </source>
</evidence>
<comment type="caution">
    <text evidence="1">The sequence shown here is derived from an EMBL/GenBank/DDBJ whole genome shotgun (WGS) entry which is preliminary data.</text>
</comment>
<accession>A0A7W2KBR1</accession>
<sequence length="169" mass="18742">MNEFTINLRRVMLLERTLENGGNTTCPLRRPETSVDAHIQVENDQRDHHLQVRFGPYTGSITLRRGDSTKYMSLRDFLQDVANGRTESGQQTQRAIALMEALDCVSDVLPDGLRAFITPTTDDTHPFGTVVTNDQGEIRATAYGSCKHSLAEAVRAKLGQLPVGHGEYA</sequence>
<name>A0A7W2KBR1_9PSED</name>
<dbReference type="Proteomes" id="UP000545074">
    <property type="component" value="Unassembled WGS sequence"/>
</dbReference>
<evidence type="ECO:0000313" key="1">
    <source>
        <dbReference type="EMBL" id="MBA6095618.1"/>
    </source>
</evidence>
<dbReference type="RefSeq" id="WP_182388683.1">
    <property type="nucleotide sequence ID" value="NZ_JACGCX010000001.1"/>
</dbReference>
<protein>
    <submittedName>
        <fullName evidence="1">Uncharacterized protein</fullName>
    </submittedName>
</protein>
<gene>
    <name evidence="1" type="ORF">H4C80_00445</name>
</gene>
<dbReference type="EMBL" id="JACGCX010000001">
    <property type="protein sequence ID" value="MBA6095618.1"/>
    <property type="molecule type" value="Genomic_DNA"/>
</dbReference>
<proteinExistence type="predicted"/>
<dbReference type="AlphaFoldDB" id="A0A7W2KBR1"/>